<feature type="transmembrane region" description="Helical" evidence="9">
    <location>
        <begin position="177"/>
        <end position="199"/>
    </location>
</feature>
<evidence type="ECO:0000313" key="10">
    <source>
        <dbReference type="EMBL" id="UOO91141.1"/>
    </source>
</evidence>
<dbReference type="Proteomes" id="UP000832011">
    <property type="component" value="Chromosome"/>
</dbReference>
<feature type="transmembrane region" description="Helical" evidence="9">
    <location>
        <begin position="429"/>
        <end position="453"/>
    </location>
</feature>
<evidence type="ECO:0000256" key="5">
    <source>
        <dbReference type="ARBA" id="ARBA00022958"/>
    </source>
</evidence>
<organism evidence="10 11">
    <name type="scientific">Vitreoscilla massiliensis</name>
    <dbReference type="NCBI Taxonomy" id="1689272"/>
    <lineage>
        <taxon>Bacteria</taxon>
        <taxon>Pseudomonadati</taxon>
        <taxon>Pseudomonadota</taxon>
        <taxon>Betaproteobacteria</taxon>
        <taxon>Neisseriales</taxon>
        <taxon>Neisseriaceae</taxon>
        <taxon>Vitreoscilla</taxon>
    </lineage>
</organism>
<feature type="transmembrane region" description="Helical" evidence="9">
    <location>
        <begin position="490"/>
        <end position="514"/>
    </location>
</feature>
<name>A0ABY4E5T5_9NEIS</name>
<feature type="transmembrane region" description="Helical" evidence="9">
    <location>
        <begin position="285"/>
        <end position="307"/>
    </location>
</feature>
<keyword evidence="5 9" id="KW-0630">Potassium</keyword>
<feature type="transmembrane region" description="Helical" evidence="9">
    <location>
        <begin position="66"/>
        <end position="87"/>
    </location>
</feature>
<keyword evidence="6 9" id="KW-1133">Transmembrane helix</keyword>
<feature type="transmembrane region" description="Helical" evidence="9">
    <location>
        <begin position="257"/>
        <end position="278"/>
    </location>
</feature>
<evidence type="ECO:0000313" key="11">
    <source>
        <dbReference type="Proteomes" id="UP000832011"/>
    </source>
</evidence>
<dbReference type="PANTHER" id="PTHR30607:SF2">
    <property type="entry name" value="POTASSIUM-TRANSPORTING ATPASE POTASSIUM-BINDING SUBUNIT"/>
    <property type="match status" value="1"/>
</dbReference>
<proteinExistence type="inferred from homology"/>
<dbReference type="InterPro" id="IPR004623">
    <property type="entry name" value="KdpA"/>
</dbReference>
<sequence>MVNDAYLLLSVFMLVLTLLAYPLGRYVFAVAQPQKLPRTPLLSPLERGIYRLAGVNPAQGMNWQQYAWALLLFNLLGIFFVVALQLLQGWLPLNPQGHGAPSFDSALNTAVSFVANTNWQGYAGETTMSYLTQMLGLAVQNFVSAATGVAVVFALIRGLANHQNSDVGNFWVDLVRVCVHLLLPIAVVVALVFVAQGSIQNFAAYVPYTSLEGQAGLLPMGPNASQEVIKMLGTNGGGFFNANSAHPYSNPTYLTNFLQMLLVLIIPAALCFCFGHMVGDARQGWTIYAVMSVLFVLAVVALCQFEYRHNPAISEVLSSHGQTLSGNGNWEGKESRFGIAASVLFSAVTTAASCGAVNNMHDSLLPMGGLVPMFLMQTGEVVFGGVGSGLYGMLVLVILTVFLAGLMVGRTPEYLGKKIEAKEMKAVAIAMLVVPSLVLLGTASATFSSSAIASLSNPGPHGLSQFLYAFTSAANNNGSAFAGLGANTPFFNYLLAIAMLVGRFGVILPVLAVAGAMAVKKRQMQISASFPTHGLLFALLLVIVIVVFTALTYIPVLVLGPVMEHLQLFY</sequence>
<dbReference type="Pfam" id="PF03814">
    <property type="entry name" value="KdpA"/>
    <property type="match status" value="1"/>
</dbReference>
<keyword evidence="2 9" id="KW-1003">Cell membrane</keyword>
<comment type="function">
    <text evidence="9">Part of the high-affinity ATP-driven potassium transport (or Kdp) system, which catalyzes the hydrolysis of ATP coupled with the electrogenic transport of potassium into the cytoplasm. This subunit binds the extracellular potassium ions and delivers the ions to the membrane domain of KdpB through an intramembrane tunnel.</text>
</comment>
<feature type="transmembrane region" description="Helical" evidence="9">
    <location>
        <begin position="389"/>
        <end position="408"/>
    </location>
</feature>
<feature type="transmembrane region" description="Helical" evidence="9">
    <location>
        <begin position="6"/>
        <end position="28"/>
    </location>
</feature>
<keyword evidence="1 9" id="KW-0813">Transport</keyword>
<protein>
    <recommendedName>
        <fullName evidence="9">Potassium-transporting ATPase potassium-binding subunit</fullName>
    </recommendedName>
    <alternativeName>
        <fullName evidence="9">ATP phosphohydrolase [potassium-transporting] A chain</fullName>
    </alternativeName>
    <alternativeName>
        <fullName evidence="9">Potassium-binding and translocating subunit A</fullName>
    </alternativeName>
    <alternativeName>
        <fullName evidence="9">Potassium-translocating ATPase A chain</fullName>
    </alternativeName>
</protein>
<evidence type="ECO:0000256" key="6">
    <source>
        <dbReference type="ARBA" id="ARBA00022989"/>
    </source>
</evidence>
<keyword evidence="4 9" id="KW-0812">Transmembrane</keyword>
<feature type="transmembrane region" description="Helical" evidence="9">
    <location>
        <begin position="134"/>
        <end position="156"/>
    </location>
</feature>
<dbReference type="PANTHER" id="PTHR30607">
    <property type="entry name" value="POTASSIUM-TRANSPORTING ATPASE A CHAIN"/>
    <property type="match status" value="1"/>
</dbReference>
<evidence type="ECO:0000256" key="8">
    <source>
        <dbReference type="ARBA" id="ARBA00023136"/>
    </source>
</evidence>
<dbReference type="HAMAP" id="MF_00275">
    <property type="entry name" value="KdpA"/>
    <property type="match status" value="1"/>
</dbReference>
<dbReference type="PIRSF" id="PIRSF001294">
    <property type="entry name" value="K_ATPaseA"/>
    <property type="match status" value="1"/>
</dbReference>
<evidence type="ECO:0000256" key="3">
    <source>
        <dbReference type="ARBA" id="ARBA00022538"/>
    </source>
</evidence>
<keyword evidence="3 9" id="KW-0633">Potassium transport</keyword>
<comment type="subunit">
    <text evidence="9">The system is composed of three essential subunits: KdpA, KdpB and KdpC.</text>
</comment>
<feature type="transmembrane region" description="Helical" evidence="9">
    <location>
        <begin position="535"/>
        <end position="560"/>
    </location>
</feature>
<keyword evidence="7 9" id="KW-0406">Ion transport</keyword>
<comment type="similarity">
    <text evidence="9">Belongs to the KdpA family.</text>
</comment>
<evidence type="ECO:0000256" key="9">
    <source>
        <dbReference type="HAMAP-Rule" id="MF_00275"/>
    </source>
</evidence>
<keyword evidence="11" id="KW-1185">Reference proteome</keyword>
<dbReference type="EMBL" id="CP091511">
    <property type="protein sequence ID" value="UOO91141.1"/>
    <property type="molecule type" value="Genomic_DNA"/>
</dbReference>
<gene>
    <name evidence="9 10" type="primary">kdpA</name>
    <name evidence="10" type="ORF">LVJ82_09340</name>
</gene>
<evidence type="ECO:0000256" key="4">
    <source>
        <dbReference type="ARBA" id="ARBA00022692"/>
    </source>
</evidence>
<keyword evidence="8 9" id="KW-0472">Membrane</keyword>
<evidence type="ECO:0000256" key="2">
    <source>
        <dbReference type="ARBA" id="ARBA00022475"/>
    </source>
</evidence>
<dbReference type="RefSeq" id="WP_058304717.1">
    <property type="nucleotide sequence ID" value="NZ_CABKVG010000004.1"/>
</dbReference>
<dbReference type="NCBIfam" id="TIGR00680">
    <property type="entry name" value="kdpA"/>
    <property type="match status" value="1"/>
</dbReference>
<evidence type="ECO:0000256" key="1">
    <source>
        <dbReference type="ARBA" id="ARBA00022448"/>
    </source>
</evidence>
<comment type="subcellular location">
    <subcellularLocation>
        <location evidence="9">Cell membrane</location>
        <topology evidence="9">Multi-pass membrane protein</topology>
    </subcellularLocation>
</comment>
<reference evidence="10 11" key="1">
    <citation type="journal article" date="2022" name="Res Sq">
        <title>Evolution of multicellular longitudinally dividing oral cavity symbionts (Neisseriaceae).</title>
        <authorList>
            <person name="Nyongesa S."/>
            <person name="Weber P."/>
            <person name="Bernet E."/>
            <person name="Pullido F."/>
            <person name="Nieckarz M."/>
            <person name="Delaby M."/>
            <person name="Nieves C."/>
            <person name="Viehboeck T."/>
            <person name="Krause N."/>
            <person name="Rivera-Millot A."/>
            <person name="Nakamura A."/>
            <person name="Vischer N."/>
            <person name="VanNieuwenhze M."/>
            <person name="Brun Y."/>
            <person name="Cava F."/>
            <person name="Bulgheresi S."/>
            <person name="Veyrier F."/>
        </authorList>
    </citation>
    <scope>NUCLEOTIDE SEQUENCE [LARGE SCALE GENOMIC DNA]</scope>
    <source>
        <strain evidence="10 11">SN4</strain>
    </source>
</reference>
<accession>A0ABY4E5T5</accession>
<evidence type="ECO:0000256" key="7">
    <source>
        <dbReference type="ARBA" id="ARBA00023065"/>
    </source>
</evidence>